<evidence type="ECO:0000313" key="2">
    <source>
        <dbReference type="Proteomes" id="UP000297716"/>
    </source>
</evidence>
<dbReference type="OrthoDB" id="2906425at2759"/>
<gene>
    <name evidence="1" type="ORF">E0Z10_g1125</name>
</gene>
<reference evidence="1 2" key="1">
    <citation type="submission" date="2019-03" db="EMBL/GenBank/DDBJ databases">
        <title>Draft genome sequence of Xylaria hypoxylon DSM 108379, a ubiquitous saprotrophic-parasitic fungi on hardwood.</title>
        <authorList>
            <person name="Buettner E."/>
            <person name="Leonhardt S."/>
            <person name="Gebauer A.M."/>
            <person name="Liers C."/>
            <person name="Hofrichter M."/>
            <person name="Kellner H."/>
        </authorList>
    </citation>
    <scope>NUCLEOTIDE SEQUENCE [LARGE SCALE GENOMIC DNA]</scope>
    <source>
        <strain evidence="1 2">DSM 108379</strain>
    </source>
</reference>
<evidence type="ECO:0008006" key="3">
    <source>
        <dbReference type="Google" id="ProtNLM"/>
    </source>
</evidence>
<dbReference type="PANTHER" id="PTHR21310">
    <property type="entry name" value="AMINOGLYCOSIDE PHOSPHOTRANSFERASE-RELATED-RELATED"/>
    <property type="match status" value="1"/>
</dbReference>
<dbReference type="AlphaFoldDB" id="A0A4Z0Z7V9"/>
<dbReference type="Proteomes" id="UP000297716">
    <property type="component" value="Unassembled WGS sequence"/>
</dbReference>
<comment type="caution">
    <text evidence="1">The sequence shown here is derived from an EMBL/GenBank/DDBJ whole genome shotgun (WGS) entry which is preliminary data.</text>
</comment>
<keyword evidence="2" id="KW-1185">Reference proteome</keyword>
<dbReference type="Gene3D" id="3.90.1200.10">
    <property type="match status" value="1"/>
</dbReference>
<proteinExistence type="predicted"/>
<dbReference type="InterPro" id="IPR051678">
    <property type="entry name" value="AGP_Transferase"/>
</dbReference>
<sequence length="385" mass="43351">MNAPIKDTLIKDAPLIDAPIIYEESMSYRLDPELEPPSRFPTDLLIRLEKAEGNLEAVSHLQHLARRRTLKVILELVKVGTTRNAEGTQLSYSITPFLSGTITLEEVWNDLREVNQEALMDCVLDAVRRFQGLRVQDDNVIQALQHHSNAGGDSKPLLKTLIGGPDTGYHLDIKSLLESFLHPEAAKLSMCQIIDQNDGIAIRSLDDDAEIVELSQVDLDTLSKHVVLCHNDLEPRNILVKRADLKGNDGNPWYELVATIDWEVAGLFPFAYEFGLKDTCLGTSNLLFSWYSLFKKKTSTLLPAGEAHEKLIRALRIIDQSNRKSIPRNVGVRVRAAWIKWECLVMHADVTRVWVRKNGVADIPAFTKEDQASLENEVLKELGYI</sequence>
<evidence type="ECO:0000313" key="1">
    <source>
        <dbReference type="EMBL" id="TGJ87631.1"/>
    </source>
</evidence>
<name>A0A4Z0Z7V9_9PEZI</name>
<dbReference type="EMBL" id="SKBN01000011">
    <property type="protein sequence ID" value="TGJ87631.1"/>
    <property type="molecule type" value="Genomic_DNA"/>
</dbReference>
<dbReference type="SUPFAM" id="SSF56112">
    <property type="entry name" value="Protein kinase-like (PK-like)"/>
    <property type="match status" value="1"/>
</dbReference>
<protein>
    <recommendedName>
        <fullName evidence="3">Aminoglycoside phosphotransferase domain-containing protein</fullName>
    </recommendedName>
</protein>
<dbReference type="InterPro" id="IPR011009">
    <property type="entry name" value="Kinase-like_dom_sf"/>
</dbReference>
<dbReference type="PANTHER" id="PTHR21310:SF15">
    <property type="entry name" value="AMINOGLYCOSIDE PHOSPHOTRANSFERASE DOMAIN-CONTAINING PROTEIN"/>
    <property type="match status" value="1"/>
</dbReference>
<accession>A0A4Z0Z7V9</accession>
<organism evidence="1 2">
    <name type="scientific">Xylaria hypoxylon</name>
    <dbReference type="NCBI Taxonomy" id="37992"/>
    <lineage>
        <taxon>Eukaryota</taxon>
        <taxon>Fungi</taxon>
        <taxon>Dikarya</taxon>
        <taxon>Ascomycota</taxon>
        <taxon>Pezizomycotina</taxon>
        <taxon>Sordariomycetes</taxon>
        <taxon>Xylariomycetidae</taxon>
        <taxon>Xylariales</taxon>
        <taxon>Xylariaceae</taxon>
        <taxon>Xylaria</taxon>
    </lineage>
</organism>